<dbReference type="SUPFAM" id="SSF47413">
    <property type="entry name" value="lambda repressor-like DNA-binding domains"/>
    <property type="match status" value="1"/>
</dbReference>
<dbReference type="CDD" id="cd02209">
    <property type="entry name" value="cupin_XRE_C"/>
    <property type="match status" value="1"/>
</dbReference>
<dbReference type="InterPro" id="IPR013096">
    <property type="entry name" value="Cupin_2"/>
</dbReference>
<dbReference type="Gene3D" id="2.60.120.10">
    <property type="entry name" value="Jelly Rolls"/>
    <property type="match status" value="1"/>
</dbReference>
<dbReference type="Gene3D" id="1.10.260.40">
    <property type="entry name" value="lambda repressor-like DNA-binding domains"/>
    <property type="match status" value="1"/>
</dbReference>
<name>A0AAW4FLB7_9HYPH</name>
<reference evidence="3 4" key="1">
    <citation type="submission" date="2020-01" db="EMBL/GenBank/DDBJ databases">
        <title>Draft genome assembly of Ensifer adhaerens T173.</title>
        <authorList>
            <person name="Craig J.E."/>
            <person name="Stinchcombe J.R."/>
        </authorList>
    </citation>
    <scope>NUCLEOTIDE SEQUENCE [LARGE SCALE GENOMIC DNA]</scope>
    <source>
        <strain evidence="3 4">T173</strain>
    </source>
</reference>
<evidence type="ECO:0000259" key="2">
    <source>
        <dbReference type="PROSITE" id="PS50943"/>
    </source>
</evidence>
<dbReference type="RefSeq" id="WP_057216935.1">
    <property type="nucleotide sequence ID" value="NZ_CP083374.1"/>
</dbReference>
<sequence length="208" mass="23392">MSFDERVTRQKGDGQFLISPQFPPAVSLGRALRQRRKEIGKTMRQVAFEVGLSEGFISQIERGLSTPSLISLYNLASALGASVEAFLQQVPHPTYSMVSHASERHGYSIEAEERVYQLLQRGFPDARLNSCITHMPPGYVSELTRHEGEDFLYLIEGEMLYEIGDRQYRLTAGDTLHFPASLPHRACNVGPGEARELWVGTTRIIPER</sequence>
<dbReference type="EMBL" id="WXFA01000003">
    <property type="protein sequence ID" value="MBM3090500.1"/>
    <property type="molecule type" value="Genomic_DNA"/>
</dbReference>
<dbReference type="AlphaFoldDB" id="A0AAW4FLB7"/>
<evidence type="ECO:0000313" key="3">
    <source>
        <dbReference type="EMBL" id="MBM3090500.1"/>
    </source>
</evidence>
<comment type="caution">
    <text evidence="3">The sequence shown here is derived from an EMBL/GenBank/DDBJ whole genome shotgun (WGS) entry which is preliminary data.</text>
</comment>
<keyword evidence="4" id="KW-1185">Reference proteome</keyword>
<dbReference type="SUPFAM" id="SSF51182">
    <property type="entry name" value="RmlC-like cupins"/>
    <property type="match status" value="1"/>
</dbReference>
<dbReference type="GO" id="GO:0005829">
    <property type="term" value="C:cytosol"/>
    <property type="evidence" value="ECO:0007669"/>
    <property type="project" value="TreeGrafter"/>
</dbReference>
<evidence type="ECO:0000256" key="1">
    <source>
        <dbReference type="ARBA" id="ARBA00023125"/>
    </source>
</evidence>
<dbReference type="CDD" id="cd00093">
    <property type="entry name" value="HTH_XRE"/>
    <property type="match status" value="1"/>
</dbReference>
<dbReference type="InterPro" id="IPR001387">
    <property type="entry name" value="Cro/C1-type_HTH"/>
</dbReference>
<keyword evidence="1" id="KW-0238">DNA-binding</keyword>
<dbReference type="SMART" id="SM00530">
    <property type="entry name" value="HTH_XRE"/>
    <property type="match status" value="1"/>
</dbReference>
<gene>
    <name evidence="3" type="ORF">GFB56_06700</name>
</gene>
<accession>A0AAW4FLB7</accession>
<proteinExistence type="predicted"/>
<dbReference type="Proteomes" id="UP000744980">
    <property type="component" value="Unassembled WGS sequence"/>
</dbReference>
<dbReference type="Pfam" id="PF01381">
    <property type="entry name" value="HTH_3"/>
    <property type="match status" value="1"/>
</dbReference>
<dbReference type="InterPro" id="IPR010982">
    <property type="entry name" value="Lambda_DNA-bd_dom_sf"/>
</dbReference>
<dbReference type="PANTHER" id="PTHR46797">
    <property type="entry name" value="HTH-TYPE TRANSCRIPTIONAL REGULATOR"/>
    <property type="match status" value="1"/>
</dbReference>
<evidence type="ECO:0000313" key="4">
    <source>
        <dbReference type="Proteomes" id="UP000744980"/>
    </source>
</evidence>
<dbReference type="GO" id="GO:0003700">
    <property type="term" value="F:DNA-binding transcription factor activity"/>
    <property type="evidence" value="ECO:0007669"/>
    <property type="project" value="TreeGrafter"/>
</dbReference>
<dbReference type="GO" id="GO:0003677">
    <property type="term" value="F:DNA binding"/>
    <property type="evidence" value="ECO:0007669"/>
    <property type="project" value="UniProtKB-KW"/>
</dbReference>
<organism evidence="3 4">
    <name type="scientific">Ensifer canadensis</name>
    <dbReference type="NCBI Taxonomy" id="555315"/>
    <lineage>
        <taxon>Bacteria</taxon>
        <taxon>Pseudomonadati</taxon>
        <taxon>Pseudomonadota</taxon>
        <taxon>Alphaproteobacteria</taxon>
        <taxon>Hyphomicrobiales</taxon>
        <taxon>Rhizobiaceae</taxon>
        <taxon>Sinorhizobium/Ensifer group</taxon>
        <taxon>Ensifer</taxon>
    </lineage>
</organism>
<dbReference type="InterPro" id="IPR014710">
    <property type="entry name" value="RmlC-like_jellyroll"/>
</dbReference>
<dbReference type="Pfam" id="PF07883">
    <property type="entry name" value="Cupin_2"/>
    <property type="match status" value="1"/>
</dbReference>
<dbReference type="InterPro" id="IPR050807">
    <property type="entry name" value="TransReg_Diox_bact_type"/>
</dbReference>
<dbReference type="PROSITE" id="PS50943">
    <property type="entry name" value="HTH_CROC1"/>
    <property type="match status" value="1"/>
</dbReference>
<feature type="domain" description="HTH cro/C1-type" evidence="2">
    <location>
        <begin position="32"/>
        <end position="86"/>
    </location>
</feature>
<dbReference type="InterPro" id="IPR011051">
    <property type="entry name" value="RmlC_Cupin_sf"/>
</dbReference>
<dbReference type="PANTHER" id="PTHR46797:SF25">
    <property type="entry name" value="TRANSCRIPTIONAL REGULATOR"/>
    <property type="match status" value="1"/>
</dbReference>
<protein>
    <submittedName>
        <fullName evidence="3">Cupin domain-containing protein</fullName>
    </submittedName>
</protein>